<sequence length="74" mass="8341">MVELERSAEMTRAKLAGLTGEAYELQWARWREAAATFHAAVAEYAGREDVSMSRYEVEQAAKRAVRHEEEDPAG</sequence>
<keyword evidence="2" id="KW-1185">Reference proteome</keyword>
<evidence type="ECO:0000313" key="2">
    <source>
        <dbReference type="Proteomes" id="UP000034196"/>
    </source>
</evidence>
<accession>A0A1J4NW91</accession>
<dbReference type="EMBL" id="LAVA02000058">
    <property type="protein sequence ID" value="OIJ65430.1"/>
    <property type="molecule type" value="Genomic_DNA"/>
</dbReference>
<comment type="caution">
    <text evidence="1">The sequence shown here is derived from an EMBL/GenBank/DDBJ whole genome shotgun (WGS) entry which is preliminary data.</text>
</comment>
<name>A0A1J4NW91_9ACTN</name>
<gene>
    <name evidence="1" type="ORF">WN71_023955</name>
</gene>
<dbReference type="AlphaFoldDB" id="A0A1J4NW91"/>
<dbReference type="OrthoDB" id="4305454at2"/>
<protein>
    <submittedName>
        <fullName evidence="1">Uncharacterized protein</fullName>
    </submittedName>
</protein>
<organism evidence="1 2">
    <name type="scientific">Streptomyces mangrovisoli</name>
    <dbReference type="NCBI Taxonomy" id="1428628"/>
    <lineage>
        <taxon>Bacteria</taxon>
        <taxon>Bacillati</taxon>
        <taxon>Actinomycetota</taxon>
        <taxon>Actinomycetes</taxon>
        <taxon>Kitasatosporales</taxon>
        <taxon>Streptomycetaceae</taxon>
        <taxon>Streptomyces</taxon>
    </lineage>
</organism>
<evidence type="ECO:0000313" key="1">
    <source>
        <dbReference type="EMBL" id="OIJ65430.1"/>
    </source>
</evidence>
<dbReference type="Proteomes" id="UP000034196">
    <property type="component" value="Unassembled WGS sequence"/>
</dbReference>
<proteinExistence type="predicted"/>
<reference evidence="1" key="1">
    <citation type="submission" date="2016-10" db="EMBL/GenBank/DDBJ databases">
        <title>Genome sequence of Streptomyces mangrovisoli MUSC 149.</title>
        <authorList>
            <person name="Lee L.-H."/>
            <person name="Ser H.-L."/>
        </authorList>
    </citation>
    <scope>NUCLEOTIDE SEQUENCE [LARGE SCALE GENOMIC DNA]</scope>
    <source>
        <strain evidence="1">MUSC 149</strain>
    </source>
</reference>